<dbReference type="Proteomes" id="UP000479710">
    <property type="component" value="Unassembled WGS sequence"/>
</dbReference>
<accession>A0A6G1CVQ4</accession>
<organism evidence="1 2">
    <name type="scientific">Oryza meyeriana var. granulata</name>
    <dbReference type="NCBI Taxonomy" id="110450"/>
    <lineage>
        <taxon>Eukaryota</taxon>
        <taxon>Viridiplantae</taxon>
        <taxon>Streptophyta</taxon>
        <taxon>Embryophyta</taxon>
        <taxon>Tracheophyta</taxon>
        <taxon>Spermatophyta</taxon>
        <taxon>Magnoliopsida</taxon>
        <taxon>Liliopsida</taxon>
        <taxon>Poales</taxon>
        <taxon>Poaceae</taxon>
        <taxon>BOP clade</taxon>
        <taxon>Oryzoideae</taxon>
        <taxon>Oryzeae</taxon>
        <taxon>Oryzinae</taxon>
        <taxon>Oryza</taxon>
        <taxon>Oryza meyeriana</taxon>
    </lineage>
</organism>
<protein>
    <submittedName>
        <fullName evidence="1">Uncharacterized protein</fullName>
    </submittedName>
</protein>
<reference evidence="1 2" key="1">
    <citation type="submission" date="2019-11" db="EMBL/GenBank/DDBJ databases">
        <title>Whole genome sequence of Oryza granulata.</title>
        <authorList>
            <person name="Li W."/>
        </authorList>
    </citation>
    <scope>NUCLEOTIDE SEQUENCE [LARGE SCALE GENOMIC DNA]</scope>
    <source>
        <strain evidence="2">cv. Menghai</strain>
        <tissue evidence="1">Leaf</tissue>
    </source>
</reference>
<sequence length="78" mass="8654">MVISVLAMRIWLIMELCHNRKEKLAGVSMTAAVILARLQGRRPTSQDLKHTVILLVTTGTTGWRHTVVVDADNATTGW</sequence>
<gene>
    <name evidence="1" type="ORF">E2562_033015</name>
</gene>
<dbReference type="AlphaFoldDB" id="A0A6G1CVQ4"/>
<proteinExistence type="predicted"/>
<name>A0A6G1CVQ4_9ORYZ</name>
<comment type="caution">
    <text evidence="1">The sequence shown here is derived from an EMBL/GenBank/DDBJ whole genome shotgun (WGS) entry which is preliminary data.</text>
</comment>
<dbReference type="EMBL" id="SPHZ02000008">
    <property type="protein sequence ID" value="KAF0904246.1"/>
    <property type="molecule type" value="Genomic_DNA"/>
</dbReference>
<evidence type="ECO:0000313" key="2">
    <source>
        <dbReference type="Proteomes" id="UP000479710"/>
    </source>
</evidence>
<evidence type="ECO:0000313" key="1">
    <source>
        <dbReference type="EMBL" id="KAF0904246.1"/>
    </source>
</evidence>
<keyword evidence="2" id="KW-1185">Reference proteome</keyword>